<evidence type="ECO:0000313" key="2">
    <source>
        <dbReference type="EMBL" id="RSK45211.1"/>
    </source>
</evidence>
<protein>
    <submittedName>
        <fullName evidence="2">Uncharacterized protein</fullName>
    </submittedName>
</protein>
<keyword evidence="1" id="KW-0812">Transmembrane</keyword>
<proteinExistence type="predicted"/>
<dbReference type="AlphaFoldDB" id="A0A3R9V2E0"/>
<evidence type="ECO:0000256" key="1">
    <source>
        <dbReference type="SAM" id="Phobius"/>
    </source>
</evidence>
<evidence type="ECO:0000313" key="3">
    <source>
        <dbReference type="Proteomes" id="UP000273500"/>
    </source>
</evidence>
<reference evidence="2 3" key="1">
    <citation type="submission" date="2018-12" db="EMBL/GenBank/DDBJ databases">
        <authorList>
            <person name="Feng G."/>
            <person name="Zhu H."/>
        </authorList>
    </citation>
    <scope>NUCLEOTIDE SEQUENCE [LARGE SCALE GENOMIC DNA]</scope>
    <source>
        <strain evidence="2 3">KCTC 12533</strain>
    </source>
</reference>
<name>A0A3R9V2E0_9BACT</name>
<feature type="transmembrane region" description="Helical" evidence="1">
    <location>
        <begin position="134"/>
        <end position="156"/>
    </location>
</feature>
<feature type="transmembrane region" description="Helical" evidence="1">
    <location>
        <begin position="187"/>
        <end position="207"/>
    </location>
</feature>
<sequence length="278" mass="31537">MNTTKPFVFEYADKLLLFVPTYLYFVSILYYAGYWGTLGVDVYGYLELGDLLTGATRSMQLAFITALLSTTAAAGVAYTLTRFVARFRKSKSIVLPVILTYGFSAMIMSVYWAIYPTARLLFFGKEPEGVASIVTPFIGIPLFAYLLILFATSYVANNLSNWKNKEFAVDNPDDAHSLARSRRYVKWYGVFFMIISTPFISLSIGYFNAKSILTNTNFMYVRGVDYQVMREKPFSYLKYLGRVGDTYFLMYPDNSKTIVIDKDKLGAFALTSSQLKKP</sequence>
<dbReference type="RefSeq" id="WP_125423845.1">
    <property type="nucleotide sequence ID" value="NZ_RWIT01000015.1"/>
</dbReference>
<organism evidence="2 3">
    <name type="scientific">Hymenobacter rigui</name>
    <dbReference type="NCBI Taxonomy" id="334424"/>
    <lineage>
        <taxon>Bacteria</taxon>
        <taxon>Pseudomonadati</taxon>
        <taxon>Bacteroidota</taxon>
        <taxon>Cytophagia</taxon>
        <taxon>Cytophagales</taxon>
        <taxon>Hymenobacteraceae</taxon>
        <taxon>Hymenobacter</taxon>
    </lineage>
</organism>
<keyword evidence="1" id="KW-1133">Transmembrane helix</keyword>
<comment type="caution">
    <text evidence="2">The sequence shown here is derived from an EMBL/GenBank/DDBJ whole genome shotgun (WGS) entry which is preliminary data.</text>
</comment>
<keyword evidence="3" id="KW-1185">Reference proteome</keyword>
<feature type="transmembrane region" description="Helical" evidence="1">
    <location>
        <begin position="15"/>
        <end position="38"/>
    </location>
</feature>
<dbReference type="EMBL" id="RWIT01000015">
    <property type="protein sequence ID" value="RSK45211.1"/>
    <property type="molecule type" value="Genomic_DNA"/>
</dbReference>
<gene>
    <name evidence="2" type="ORF">EI291_19050</name>
</gene>
<feature type="transmembrane region" description="Helical" evidence="1">
    <location>
        <begin position="93"/>
        <end position="114"/>
    </location>
</feature>
<feature type="transmembrane region" description="Helical" evidence="1">
    <location>
        <begin position="58"/>
        <end position="81"/>
    </location>
</feature>
<keyword evidence="1" id="KW-0472">Membrane</keyword>
<dbReference type="OrthoDB" id="9773582at2"/>
<accession>A0A3R9V2E0</accession>
<dbReference type="Proteomes" id="UP000273500">
    <property type="component" value="Unassembled WGS sequence"/>
</dbReference>